<organism evidence="8 9">
    <name type="scientific">Panagrolaimus superbus</name>
    <dbReference type="NCBI Taxonomy" id="310955"/>
    <lineage>
        <taxon>Eukaryota</taxon>
        <taxon>Metazoa</taxon>
        <taxon>Ecdysozoa</taxon>
        <taxon>Nematoda</taxon>
        <taxon>Chromadorea</taxon>
        <taxon>Rhabditida</taxon>
        <taxon>Tylenchina</taxon>
        <taxon>Panagrolaimomorpha</taxon>
        <taxon>Panagrolaimoidea</taxon>
        <taxon>Panagrolaimidae</taxon>
        <taxon>Panagrolaimus</taxon>
    </lineage>
</organism>
<keyword evidence="7" id="KW-0732">Signal</keyword>
<keyword evidence="5" id="KW-0027">Amidation</keyword>
<dbReference type="PANTHER" id="PTHR20986">
    <property type="entry name" value="FMRFAMIDE-RELATED PEPTIDES"/>
    <property type="match status" value="1"/>
</dbReference>
<evidence type="ECO:0000256" key="3">
    <source>
        <dbReference type="ARBA" id="ARBA00022525"/>
    </source>
</evidence>
<evidence type="ECO:0000256" key="4">
    <source>
        <dbReference type="ARBA" id="ARBA00022685"/>
    </source>
</evidence>
<keyword evidence="3" id="KW-0964">Secreted</keyword>
<evidence type="ECO:0000313" key="8">
    <source>
        <dbReference type="Proteomes" id="UP000887577"/>
    </source>
</evidence>
<keyword evidence="6" id="KW-0527">Neuropeptide</keyword>
<dbReference type="InterPro" id="IPR051041">
    <property type="entry name" value="FMRFamide-related_np"/>
</dbReference>
<feature type="chain" id="PRO_5037713365" evidence="7">
    <location>
        <begin position="24"/>
        <end position="237"/>
    </location>
</feature>
<proteinExistence type="inferred from homology"/>
<keyword evidence="4" id="KW-0165">Cleavage on pair of basic residues</keyword>
<keyword evidence="8" id="KW-1185">Reference proteome</keyword>
<evidence type="ECO:0000256" key="6">
    <source>
        <dbReference type="ARBA" id="ARBA00023320"/>
    </source>
</evidence>
<accession>A0A914Y8I0</accession>
<evidence type="ECO:0000256" key="5">
    <source>
        <dbReference type="ARBA" id="ARBA00022815"/>
    </source>
</evidence>
<dbReference type="AlphaFoldDB" id="A0A914Y8I0"/>
<evidence type="ECO:0000256" key="2">
    <source>
        <dbReference type="ARBA" id="ARBA00006356"/>
    </source>
</evidence>
<dbReference type="GO" id="GO:0007218">
    <property type="term" value="P:neuropeptide signaling pathway"/>
    <property type="evidence" value="ECO:0007669"/>
    <property type="project" value="UniProtKB-KW"/>
</dbReference>
<name>A0A914Y8I0_9BILA</name>
<dbReference type="GO" id="GO:0005576">
    <property type="term" value="C:extracellular region"/>
    <property type="evidence" value="ECO:0007669"/>
    <property type="project" value="UniProtKB-SubCell"/>
</dbReference>
<sequence>MNSRRLSKLIFTFLFLFISLISATTDTVNENVLATDDIDGSEIDKRAARPFTMGSYGDFYSNNDLILIPDAYDSSFESYAKRAAPSSSAFGNDIPGVLRFGKRSQSFIRFGRSDLAKLIEKKQVPGVLRFGKRSDMPGVLRFGKRSSDMPGVLRFGKRASLDGGDEDIQQEKKAVPGVLRFGKRSFDMPGRSSDMPGVLRFGKRSDMPGVLRFGKRFEFNFLDKKSEMPGVLRFGKK</sequence>
<protein>
    <submittedName>
        <fullName evidence="9">Uncharacterized protein</fullName>
    </submittedName>
</protein>
<evidence type="ECO:0000256" key="7">
    <source>
        <dbReference type="SAM" id="SignalP"/>
    </source>
</evidence>
<evidence type="ECO:0000256" key="1">
    <source>
        <dbReference type="ARBA" id="ARBA00004613"/>
    </source>
</evidence>
<reference evidence="9" key="1">
    <citation type="submission" date="2022-11" db="UniProtKB">
        <authorList>
            <consortium name="WormBaseParasite"/>
        </authorList>
    </citation>
    <scope>IDENTIFICATION</scope>
</reference>
<dbReference type="WBParaSite" id="PSU_v2.g13895.t1">
    <property type="protein sequence ID" value="PSU_v2.g13895.t1"/>
    <property type="gene ID" value="PSU_v2.g13895"/>
</dbReference>
<feature type="signal peptide" evidence="7">
    <location>
        <begin position="1"/>
        <end position="23"/>
    </location>
</feature>
<dbReference type="PANTHER" id="PTHR20986:SF17">
    <property type="entry name" value="FMRFAMIDE-LIKE NEUROPEPTIDE 18"/>
    <property type="match status" value="1"/>
</dbReference>
<evidence type="ECO:0000313" key="9">
    <source>
        <dbReference type="WBParaSite" id="PSU_v2.g13895.t1"/>
    </source>
</evidence>
<dbReference type="Proteomes" id="UP000887577">
    <property type="component" value="Unplaced"/>
</dbReference>
<comment type="similarity">
    <text evidence="2">Belongs to the FARP (FMRFamide related peptide) family.</text>
</comment>
<comment type="subcellular location">
    <subcellularLocation>
        <location evidence="1">Secreted</location>
    </subcellularLocation>
</comment>